<proteinExistence type="predicted"/>
<sequence>MLDSTEDRWLPLKDACAYVSLSEKTLRKAINDPNEPVPLQALRINLNGAIRIKRKDLDEWLEARDAWVDAQTEGPRFTIY</sequence>
<feature type="domain" description="Helix-turn-helix" evidence="1">
    <location>
        <begin position="10"/>
        <end position="64"/>
    </location>
</feature>
<protein>
    <submittedName>
        <fullName evidence="2">Helix-turn-helix domain-containing protein</fullName>
    </submittedName>
</protein>
<dbReference type="AlphaFoldDB" id="A0AA96JGZ3"/>
<dbReference type="Proteomes" id="UP001303408">
    <property type="component" value="Chromosome"/>
</dbReference>
<dbReference type="EMBL" id="CP134880">
    <property type="protein sequence ID" value="WNM28454.1"/>
    <property type="molecule type" value="Genomic_DNA"/>
</dbReference>
<dbReference type="Pfam" id="PF12728">
    <property type="entry name" value="HTH_17"/>
    <property type="match status" value="1"/>
</dbReference>
<dbReference type="KEGG" id="dcp:RN607_05485"/>
<accession>A0AA96JGZ3</accession>
<name>A0AA96JGZ3_9MICO</name>
<evidence type="ECO:0000313" key="2">
    <source>
        <dbReference type="EMBL" id="WNM28454.1"/>
    </source>
</evidence>
<dbReference type="RefSeq" id="WP_313544878.1">
    <property type="nucleotide sequence ID" value="NZ_CP134880.1"/>
</dbReference>
<gene>
    <name evidence="2" type="ORF">RN607_05485</name>
</gene>
<evidence type="ECO:0000259" key="1">
    <source>
        <dbReference type="Pfam" id="PF12728"/>
    </source>
</evidence>
<reference evidence="2" key="1">
    <citation type="submission" date="2023-09" db="EMBL/GenBank/DDBJ databases">
        <title>Demequina sp. a novel bacteria isolated from Capsicum annuum.</title>
        <authorList>
            <person name="Humaira Z."/>
            <person name="Lee J."/>
            <person name="Cho D."/>
        </authorList>
    </citation>
    <scope>NUCLEOTIDE SEQUENCE</scope>
    <source>
        <strain evidence="2">PMTSA13</strain>
    </source>
</reference>
<organism evidence="2">
    <name type="scientific">Demequina capsici</name>
    <dbReference type="NCBI Taxonomy" id="3075620"/>
    <lineage>
        <taxon>Bacteria</taxon>
        <taxon>Bacillati</taxon>
        <taxon>Actinomycetota</taxon>
        <taxon>Actinomycetes</taxon>
        <taxon>Micrococcales</taxon>
        <taxon>Demequinaceae</taxon>
        <taxon>Demequina</taxon>
    </lineage>
</organism>
<dbReference type="InterPro" id="IPR041657">
    <property type="entry name" value="HTH_17"/>
</dbReference>